<proteinExistence type="predicted"/>
<dbReference type="InterPro" id="IPR025714">
    <property type="entry name" value="Methyltranfer_dom"/>
</dbReference>
<organism evidence="2 3">
    <name type="scientific">Sporolactobacillus nakayamae</name>
    <dbReference type="NCBI Taxonomy" id="269670"/>
    <lineage>
        <taxon>Bacteria</taxon>
        <taxon>Bacillati</taxon>
        <taxon>Bacillota</taxon>
        <taxon>Bacilli</taxon>
        <taxon>Bacillales</taxon>
        <taxon>Sporolactobacillaceae</taxon>
        <taxon>Sporolactobacillus</taxon>
    </lineage>
</organism>
<evidence type="ECO:0000313" key="2">
    <source>
        <dbReference type="EMBL" id="SFG84199.1"/>
    </source>
</evidence>
<keyword evidence="2" id="KW-0808">Transferase</keyword>
<evidence type="ECO:0000259" key="1">
    <source>
        <dbReference type="Pfam" id="PF13847"/>
    </source>
</evidence>
<accession>A0A1I2V705</accession>
<feature type="domain" description="Methyltransferase" evidence="1">
    <location>
        <begin position="51"/>
        <end position="144"/>
    </location>
</feature>
<dbReference type="SUPFAM" id="SSF53335">
    <property type="entry name" value="S-adenosyl-L-methionine-dependent methyltransferases"/>
    <property type="match status" value="1"/>
</dbReference>
<dbReference type="STRING" id="269670.SAMN02982927_02958"/>
<dbReference type="EMBL" id="FOOY01000024">
    <property type="protein sequence ID" value="SFG84199.1"/>
    <property type="molecule type" value="Genomic_DNA"/>
</dbReference>
<reference evidence="3" key="1">
    <citation type="submission" date="2016-10" db="EMBL/GenBank/DDBJ databases">
        <authorList>
            <person name="Varghese N."/>
            <person name="Submissions S."/>
        </authorList>
    </citation>
    <scope>NUCLEOTIDE SEQUENCE [LARGE SCALE GENOMIC DNA]</scope>
    <source>
        <strain evidence="3">ATCC 700379</strain>
    </source>
</reference>
<dbReference type="Proteomes" id="UP000198752">
    <property type="component" value="Unassembled WGS sequence"/>
</dbReference>
<protein>
    <submittedName>
        <fullName evidence="2">Methyltransferase domain-containing protein</fullName>
    </submittedName>
</protein>
<dbReference type="GO" id="GO:0032259">
    <property type="term" value="P:methylation"/>
    <property type="evidence" value="ECO:0007669"/>
    <property type="project" value="UniProtKB-KW"/>
</dbReference>
<dbReference type="AlphaFoldDB" id="A0A1I2V705"/>
<dbReference type="OrthoDB" id="8936324at2"/>
<dbReference type="Pfam" id="PF13847">
    <property type="entry name" value="Methyltransf_31"/>
    <property type="match status" value="1"/>
</dbReference>
<evidence type="ECO:0000313" key="3">
    <source>
        <dbReference type="Proteomes" id="UP000198752"/>
    </source>
</evidence>
<dbReference type="InterPro" id="IPR029063">
    <property type="entry name" value="SAM-dependent_MTases_sf"/>
</dbReference>
<gene>
    <name evidence="2" type="ORF">SAMN02982927_02958</name>
</gene>
<keyword evidence="2" id="KW-0489">Methyltransferase</keyword>
<sequence>MLQKKHHPWDETTFRLKINCPQCGCENDVDQKAAEDYYNQRIYSYFQTIHGTVLDLGCGGGFLSRFMLANNPVTKVYGLDRGEECANELADLTKNGKFQFIQADVSHLNNLFAERRLDFLVSRDVFMFISNTDRYFNDVTKLVNCGIRQMGWFMKDSRRMKNHLRPEQIAHEYRQRGWTVHLESLDWYKSGYFIRADR</sequence>
<dbReference type="CDD" id="cd02440">
    <property type="entry name" value="AdoMet_MTases"/>
    <property type="match status" value="1"/>
</dbReference>
<dbReference type="Gene3D" id="3.40.50.150">
    <property type="entry name" value="Vaccinia Virus protein VP39"/>
    <property type="match status" value="1"/>
</dbReference>
<dbReference type="GO" id="GO:0008168">
    <property type="term" value="F:methyltransferase activity"/>
    <property type="evidence" value="ECO:0007669"/>
    <property type="project" value="UniProtKB-KW"/>
</dbReference>
<name>A0A1I2V705_9BACL</name>
<keyword evidence="3" id="KW-1185">Reference proteome</keyword>